<evidence type="ECO:0000313" key="11">
    <source>
        <dbReference type="Proteomes" id="UP000308489"/>
    </source>
</evidence>
<keyword evidence="4" id="KW-1003">Cell membrane</keyword>
<evidence type="ECO:0000256" key="3">
    <source>
        <dbReference type="ARBA" id="ARBA00022448"/>
    </source>
</evidence>
<feature type="transmembrane region" description="Helical" evidence="8">
    <location>
        <begin position="250"/>
        <end position="268"/>
    </location>
</feature>
<keyword evidence="3" id="KW-0813">Transport</keyword>
<dbReference type="PANTHER" id="PTHR30294:SF48">
    <property type="entry name" value="LINEARMYCIN RESISTANCE PERMEASE PROTEIN LNRM"/>
    <property type="match status" value="1"/>
</dbReference>
<dbReference type="AlphaFoldDB" id="A0A4U9RBI5"/>
<evidence type="ECO:0000256" key="6">
    <source>
        <dbReference type="ARBA" id="ARBA00022989"/>
    </source>
</evidence>
<organism evidence="10 11">
    <name type="scientific">Hathewaya histolytica</name>
    <name type="common">Clostridium histolyticum</name>
    <dbReference type="NCBI Taxonomy" id="1498"/>
    <lineage>
        <taxon>Bacteria</taxon>
        <taxon>Bacillati</taxon>
        <taxon>Bacillota</taxon>
        <taxon>Clostridia</taxon>
        <taxon>Eubacteriales</taxon>
        <taxon>Clostridiaceae</taxon>
        <taxon>Hathewaya</taxon>
    </lineage>
</organism>
<keyword evidence="7 8" id="KW-0472">Membrane</keyword>
<gene>
    <name evidence="10" type="primary">ybhR</name>
    <name evidence="10" type="ORF">NCTC503_00867</name>
</gene>
<dbReference type="EMBL" id="LR590481">
    <property type="protein sequence ID" value="VTQ86040.1"/>
    <property type="molecule type" value="Genomic_DNA"/>
</dbReference>
<evidence type="ECO:0000259" key="9">
    <source>
        <dbReference type="PROSITE" id="PS51012"/>
    </source>
</evidence>
<evidence type="ECO:0000256" key="8">
    <source>
        <dbReference type="SAM" id="Phobius"/>
    </source>
</evidence>
<dbReference type="KEGG" id="hhw:NCTC503_00867"/>
<feature type="transmembrane region" description="Helical" evidence="8">
    <location>
        <begin position="135"/>
        <end position="157"/>
    </location>
</feature>
<comment type="subcellular location">
    <subcellularLocation>
        <location evidence="1">Cell membrane</location>
        <topology evidence="1">Multi-pass membrane protein</topology>
    </subcellularLocation>
</comment>
<accession>A0A4U9RBI5</accession>
<dbReference type="InterPro" id="IPR051449">
    <property type="entry name" value="ABC-2_transporter_component"/>
</dbReference>
<proteinExistence type="inferred from homology"/>
<comment type="similarity">
    <text evidence="2">Belongs to the ABC-2 integral membrane protein family.</text>
</comment>
<keyword evidence="11" id="KW-1185">Reference proteome</keyword>
<dbReference type="OrthoDB" id="1864035at2"/>
<reference evidence="10 11" key="1">
    <citation type="submission" date="2019-05" db="EMBL/GenBank/DDBJ databases">
        <authorList>
            <consortium name="Pathogen Informatics"/>
        </authorList>
    </citation>
    <scope>NUCLEOTIDE SEQUENCE [LARGE SCALE GENOMIC DNA]</scope>
    <source>
        <strain evidence="10 11">NCTC503</strain>
    </source>
</reference>
<evidence type="ECO:0000256" key="7">
    <source>
        <dbReference type="ARBA" id="ARBA00023136"/>
    </source>
</evidence>
<evidence type="ECO:0000256" key="4">
    <source>
        <dbReference type="ARBA" id="ARBA00022475"/>
    </source>
</evidence>
<sequence length="329" mass="37259">MSIKIRRVLFQYPPFSQAFLSFTEGIKEKGIVFERVEDKKQGEEGIRNNKYLGFLELKDKKLNIYENDQNSVSSSVIKSVIKSFVERYNLTFEIIKRNPSALTEINKVQNNPYTENENLIITGVDKNIRPVGADYYGITMITLIIMYSIFTGISAIISEENRKTRNRIIISPLSKGEFFIGKLLGAFSVTAFQFLIVILVSSTFLKVNFGAKPHMVFLILLSEMIFAISFGICIGLLFKNEGAIMGSMHTLIPILIFLGGGYVPMELMQGKVLQTMTNISPIKWTNSAIFSVIYSNEYSLMNKAIGINMTLAMIFLFASIIKLRRREVL</sequence>
<keyword evidence="5 8" id="KW-0812">Transmembrane</keyword>
<dbReference type="PROSITE" id="PS51012">
    <property type="entry name" value="ABC_TM2"/>
    <property type="match status" value="1"/>
</dbReference>
<evidence type="ECO:0000256" key="5">
    <source>
        <dbReference type="ARBA" id="ARBA00022692"/>
    </source>
</evidence>
<dbReference type="PANTHER" id="PTHR30294">
    <property type="entry name" value="MEMBRANE COMPONENT OF ABC TRANSPORTER YHHJ-RELATED"/>
    <property type="match status" value="1"/>
</dbReference>
<name>A0A4U9RBI5_HATHI</name>
<protein>
    <submittedName>
        <fullName evidence="10">ABC-type multidrug transport system, permease component</fullName>
    </submittedName>
</protein>
<evidence type="ECO:0000256" key="2">
    <source>
        <dbReference type="ARBA" id="ARBA00007783"/>
    </source>
</evidence>
<dbReference type="InterPro" id="IPR047817">
    <property type="entry name" value="ABC2_TM_bact-type"/>
</dbReference>
<dbReference type="RefSeq" id="WP_138209582.1">
    <property type="nucleotide sequence ID" value="NZ_CBCRUQ010000016.1"/>
</dbReference>
<feature type="transmembrane region" description="Helical" evidence="8">
    <location>
        <begin position="304"/>
        <end position="323"/>
    </location>
</feature>
<feature type="transmembrane region" description="Helical" evidence="8">
    <location>
        <begin position="216"/>
        <end position="238"/>
    </location>
</feature>
<evidence type="ECO:0000256" key="1">
    <source>
        <dbReference type="ARBA" id="ARBA00004651"/>
    </source>
</evidence>
<dbReference type="Proteomes" id="UP000308489">
    <property type="component" value="Chromosome 1"/>
</dbReference>
<evidence type="ECO:0000313" key="10">
    <source>
        <dbReference type="EMBL" id="VTQ86040.1"/>
    </source>
</evidence>
<dbReference type="Pfam" id="PF12698">
    <property type="entry name" value="ABC2_membrane_3"/>
    <property type="match status" value="1"/>
</dbReference>
<dbReference type="InterPro" id="IPR013525">
    <property type="entry name" value="ABC2_TM"/>
</dbReference>
<dbReference type="GO" id="GO:0140359">
    <property type="term" value="F:ABC-type transporter activity"/>
    <property type="evidence" value="ECO:0007669"/>
    <property type="project" value="InterPro"/>
</dbReference>
<keyword evidence="6 8" id="KW-1133">Transmembrane helix</keyword>
<feature type="domain" description="ABC transmembrane type-2" evidence="9">
    <location>
        <begin position="74"/>
        <end position="326"/>
    </location>
</feature>
<dbReference type="GO" id="GO:0005886">
    <property type="term" value="C:plasma membrane"/>
    <property type="evidence" value="ECO:0007669"/>
    <property type="project" value="UniProtKB-SubCell"/>
</dbReference>
<feature type="transmembrane region" description="Helical" evidence="8">
    <location>
        <begin position="178"/>
        <end position="204"/>
    </location>
</feature>